<dbReference type="InterPro" id="IPR007248">
    <property type="entry name" value="Mpv17_PMP22"/>
</dbReference>
<keyword evidence="8" id="KW-1185">Reference proteome</keyword>
<evidence type="ECO:0000256" key="6">
    <source>
        <dbReference type="RuleBase" id="RU363053"/>
    </source>
</evidence>
<dbReference type="Pfam" id="PF04117">
    <property type="entry name" value="Mpv17_PMP22"/>
    <property type="match status" value="1"/>
</dbReference>
<keyword evidence="4" id="KW-1133">Transmembrane helix</keyword>
<keyword evidence="5" id="KW-0472">Membrane</keyword>
<accession>A0ABQ7FT52</accession>
<comment type="similarity">
    <text evidence="2 6">Belongs to the peroxisomal membrane protein PXMP2/4 family.</text>
</comment>
<evidence type="ECO:0000256" key="5">
    <source>
        <dbReference type="ARBA" id="ARBA00023136"/>
    </source>
</evidence>
<dbReference type="Proteomes" id="UP000815325">
    <property type="component" value="Unassembled WGS sequence"/>
</dbReference>
<sequence>VILPDAPTSPMAVVLKMMSDQFLMTPFMTSVFFAVMTSLEGHPDRALSTVKDKIKPTLKANYLLWPAAHLVNFGLVPLDLRCVCFSDRSSLAAPLMECRPGF</sequence>
<organism evidence="7 8">
    <name type="scientific">Dunaliella salina</name>
    <name type="common">Green alga</name>
    <name type="synonym">Protococcus salinus</name>
    <dbReference type="NCBI Taxonomy" id="3046"/>
    <lineage>
        <taxon>Eukaryota</taxon>
        <taxon>Viridiplantae</taxon>
        <taxon>Chlorophyta</taxon>
        <taxon>core chlorophytes</taxon>
        <taxon>Chlorophyceae</taxon>
        <taxon>CS clade</taxon>
        <taxon>Chlamydomonadales</taxon>
        <taxon>Dunaliellaceae</taxon>
        <taxon>Dunaliella</taxon>
    </lineage>
</organism>
<name>A0ABQ7FT52_DUNSA</name>
<dbReference type="EMBL" id="MU072297">
    <property type="protein sequence ID" value="KAF5825645.1"/>
    <property type="molecule type" value="Genomic_DNA"/>
</dbReference>
<evidence type="ECO:0000313" key="7">
    <source>
        <dbReference type="EMBL" id="KAF5825645.1"/>
    </source>
</evidence>
<dbReference type="PANTHER" id="PTHR11266:SF17">
    <property type="entry name" value="PROTEIN MPV17"/>
    <property type="match status" value="1"/>
</dbReference>
<proteinExistence type="inferred from homology"/>
<reference evidence="7" key="1">
    <citation type="submission" date="2017-08" db="EMBL/GenBank/DDBJ databases">
        <authorList>
            <person name="Polle J.E."/>
            <person name="Barry K."/>
            <person name="Cushman J."/>
            <person name="Schmutz J."/>
            <person name="Tran D."/>
            <person name="Hathwaick L.T."/>
            <person name="Yim W.C."/>
            <person name="Jenkins J."/>
            <person name="Mckie-Krisberg Z.M."/>
            <person name="Prochnik S."/>
            <person name="Lindquist E."/>
            <person name="Dockter R.B."/>
            <person name="Adam C."/>
            <person name="Molina H."/>
            <person name="Bunkerborg J."/>
            <person name="Jin E."/>
            <person name="Buchheim M."/>
            <person name="Magnuson J."/>
        </authorList>
    </citation>
    <scope>NUCLEOTIDE SEQUENCE</scope>
    <source>
        <strain evidence="7">CCAP 19/18</strain>
    </source>
</reference>
<gene>
    <name evidence="7" type="ORF">DUNSADRAFT_7859</name>
</gene>
<evidence type="ECO:0000256" key="1">
    <source>
        <dbReference type="ARBA" id="ARBA00004141"/>
    </source>
</evidence>
<dbReference type="PANTHER" id="PTHR11266">
    <property type="entry name" value="PEROXISOMAL MEMBRANE PROTEIN 2, PXMP2 MPV17"/>
    <property type="match status" value="1"/>
</dbReference>
<feature type="non-terminal residue" evidence="7">
    <location>
        <position position="1"/>
    </location>
</feature>
<comment type="subcellular location">
    <subcellularLocation>
        <location evidence="1">Membrane</location>
        <topology evidence="1">Multi-pass membrane protein</topology>
    </subcellularLocation>
</comment>
<evidence type="ECO:0000256" key="2">
    <source>
        <dbReference type="ARBA" id="ARBA00006824"/>
    </source>
</evidence>
<comment type="caution">
    <text evidence="7">The sequence shown here is derived from an EMBL/GenBank/DDBJ whole genome shotgun (WGS) entry which is preliminary data.</text>
</comment>
<evidence type="ECO:0000256" key="3">
    <source>
        <dbReference type="ARBA" id="ARBA00022692"/>
    </source>
</evidence>
<evidence type="ECO:0000313" key="8">
    <source>
        <dbReference type="Proteomes" id="UP000815325"/>
    </source>
</evidence>
<evidence type="ECO:0000256" key="4">
    <source>
        <dbReference type="ARBA" id="ARBA00022989"/>
    </source>
</evidence>
<keyword evidence="3" id="KW-0812">Transmembrane</keyword>
<protein>
    <submittedName>
        <fullName evidence="7">Uncharacterized protein</fullName>
    </submittedName>
</protein>